<organism evidence="1 2">
    <name type="scientific">Acrobeloides nanus</name>
    <dbReference type="NCBI Taxonomy" id="290746"/>
    <lineage>
        <taxon>Eukaryota</taxon>
        <taxon>Metazoa</taxon>
        <taxon>Ecdysozoa</taxon>
        <taxon>Nematoda</taxon>
        <taxon>Chromadorea</taxon>
        <taxon>Rhabditida</taxon>
        <taxon>Tylenchina</taxon>
        <taxon>Cephalobomorpha</taxon>
        <taxon>Cephaloboidea</taxon>
        <taxon>Cephalobidae</taxon>
        <taxon>Acrobeloides</taxon>
    </lineage>
</organism>
<proteinExistence type="predicted"/>
<accession>A0A914CK00</accession>
<keyword evidence="1" id="KW-1185">Reference proteome</keyword>
<dbReference type="WBParaSite" id="ACRNAN_scaffold1115.g12756.t1">
    <property type="protein sequence ID" value="ACRNAN_scaffold1115.g12756.t1"/>
    <property type="gene ID" value="ACRNAN_scaffold1115.g12756"/>
</dbReference>
<protein>
    <submittedName>
        <fullName evidence="2">Uncharacterized protein</fullName>
    </submittedName>
</protein>
<reference evidence="2" key="1">
    <citation type="submission" date="2022-11" db="UniProtKB">
        <authorList>
            <consortium name="WormBaseParasite"/>
        </authorList>
    </citation>
    <scope>IDENTIFICATION</scope>
</reference>
<evidence type="ECO:0000313" key="2">
    <source>
        <dbReference type="WBParaSite" id="ACRNAN_scaffold1115.g12756.t1"/>
    </source>
</evidence>
<evidence type="ECO:0000313" key="1">
    <source>
        <dbReference type="Proteomes" id="UP000887540"/>
    </source>
</evidence>
<name>A0A914CK00_9BILA</name>
<sequence length="76" mass="8455">MCIKAFPLRKAKLPDDRMSGRAAGLFVPTVNRPLSAPFPNTLSLHLGGDLVYECCSFFSAQSIFLRLFCLIPFSLF</sequence>
<dbReference type="Proteomes" id="UP000887540">
    <property type="component" value="Unplaced"/>
</dbReference>
<dbReference type="AlphaFoldDB" id="A0A914CK00"/>